<sequence>MADKPSRALVLYAAGHAALLAGGGGGKGHLDAFASIASCGFLSVRTPAVNEDGGDKNSGTILELGQLLDVCDALYPAKDGEIARVDPQELVVPKLSERFMGLRAAMVTNCPGVSSFAANLGFHVFGTEDFAAQSGSGSSSKDTRIIDQAFTLLGFAEGNVQDASEFDLVFVHAAMESTASKLGKLGMKTDLNRLDKLVASVMEAAPVGSAVAARIHVSVILSYGSATENKEEACLIVNSSTETDSDLKLLRPRQSYTMKAGKTLDDVRNHHPMLLAQWQQGVTRSDLAKEFSFEEFIKLPHLCAHLGHDVEPMLPTMLCFYVFEVLAGDS</sequence>
<accession>A0A8R7URJ4</accession>
<evidence type="ECO:0000313" key="2">
    <source>
        <dbReference type="Proteomes" id="UP000015106"/>
    </source>
</evidence>
<organism evidence="1 2">
    <name type="scientific">Triticum urartu</name>
    <name type="common">Red wild einkorn</name>
    <name type="synonym">Crithodium urartu</name>
    <dbReference type="NCBI Taxonomy" id="4572"/>
    <lineage>
        <taxon>Eukaryota</taxon>
        <taxon>Viridiplantae</taxon>
        <taxon>Streptophyta</taxon>
        <taxon>Embryophyta</taxon>
        <taxon>Tracheophyta</taxon>
        <taxon>Spermatophyta</taxon>
        <taxon>Magnoliopsida</taxon>
        <taxon>Liliopsida</taxon>
        <taxon>Poales</taxon>
        <taxon>Poaceae</taxon>
        <taxon>BOP clade</taxon>
        <taxon>Pooideae</taxon>
        <taxon>Triticodae</taxon>
        <taxon>Triticeae</taxon>
        <taxon>Triticinae</taxon>
        <taxon>Triticum</taxon>
    </lineage>
</organism>
<keyword evidence="2" id="KW-1185">Reference proteome</keyword>
<dbReference type="Gramene" id="TuG1812G0600001059.01.T02">
    <property type="protein sequence ID" value="TuG1812G0600001059.01.T02"/>
    <property type="gene ID" value="TuG1812G0600001059.01"/>
</dbReference>
<gene>
    <name evidence="1" type="primary">LOC125513035</name>
</gene>
<dbReference type="Proteomes" id="UP000015106">
    <property type="component" value="Chromosome 6"/>
</dbReference>
<dbReference type="PANTHER" id="PTHR35506:SF1">
    <property type="entry name" value="OS02G0135600 PROTEIN"/>
    <property type="match status" value="1"/>
</dbReference>
<proteinExistence type="predicted"/>
<evidence type="ECO:0000313" key="1">
    <source>
        <dbReference type="EnsemblPlants" id="TuG1812G0600001059.01.T02"/>
    </source>
</evidence>
<reference evidence="1" key="3">
    <citation type="submission" date="2022-06" db="UniProtKB">
        <authorList>
            <consortium name="EnsemblPlants"/>
        </authorList>
    </citation>
    <scope>IDENTIFICATION</scope>
</reference>
<dbReference type="PANTHER" id="PTHR35506">
    <property type="entry name" value="OS02G0135600 PROTEIN"/>
    <property type="match status" value="1"/>
</dbReference>
<reference evidence="1" key="2">
    <citation type="submission" date="2018-03" db="EMBL/GenBank/DDBJ databases">
        <title>The Triticum urartu genome reveals the dynamic nature of wheat genome evolution.</title>
        <authorList>
            <person name="Ling H."/>
            <person name="Ma B."/>
            <person name="Shi X."/>
            <person name="Liu H."/>
            <person name="Dong L."/>
            <person name="Sun H."/>
            <person name="Cao Y."/>
            <person name="Gao Q."/>
            <person name="Zheng S."/>
            <person name="Li Y."/>
            <person name="Yu Y."/>
            <person name="Du H."/>
            <person name="Qi M."/>
            <person name="Li Y."/>
            <person name="Yu H."/>
            <person name="Cui Y."/>
            <person name="Wang N."/>
            <person name="Chen C."/>
            <person name="Wu H."/>
            <person name="Zhao Y."/>
            <person name="Zhang J."/>
            <person name="Li Y."/>
            <person name="Zhou W."/>
            <person name="Zhang B."/>
            <person name="Hu W."/>
            <person name="Eijk M."/>
            <person name="Tang J."/>
            <person name="Witsenboer H."/>
            <person name="Zhao S."/>
            <person name="Li Z."/>
            <person name="Zhang A."/>
            <person name="Wang D."/>
            <person name="Liang C."/>
        </authorList>
    </citation>
    <scope>NUCLEOTIDE SEQUENCE [LARGE SCALE GENOMIC DNA]</scope>
    <source>
        <strain evidence="1">cv. G1812</strain>
    </source>
</reference>
<dbReference type="EnsemblPlants" id="TuG1812G0600001059.01.T02">
    <property type="protein sequence ID" value="TuG1812G0600001059.01.T02"/>
    <property type="gene ID" value="TuG1812G0600001059.01"/>
</dbReference>
<dbReference type="AlphaFoldDB" id="A0A8R7URJ4"/>
<protein>
    <submittedName>
        <fullName evidence="1">Uncharacterized protein</fullName>
    </submittedName>
</protein>
<reference evidence="2" key="1">
    <citation type="journal article" date="2013" name="Nature">
        <title>Draft genome of the wheat A-genome progenitor Triticum urartu.</title>
        <authorList>
            <person name="Ling H.Q."/>
            <person name="Zhao S."/>
            <person name="Liu D."/>
            <person name="Wang J."/>
            <person name="Sun H."/>
            <person name="Zhang C."/>
            <person name="Fan H."/>
            <person name="Li D."/>
            <person name="Dong L."/>
            <person name="Tao Y."/>
            <person name="Gao C."/>
            <person name="Wu H."/>
            <person name="Li Y."/>
            <person name="Cui Y."/>
            <person name="Guo X."/>
            <person name="Zheng S."/>
            <person name="Wang B."/>
            <person name="Yu K."/>
            <person name="Liang Q."/>
            <person name="Yang W."/>
            <person name="Lou X."/>
            <person name="Chen J."/>
            <person name="Feng M."/>
            <person name="Jian J."/>
            <person name="Zhang X."/>
            <person name="Luo G."/>
            <person name="Jiang Y."/>
            <person name="Liu J."/>
            <person name="Wang Z."/>
            <person name="Sha Y."/>
            <person name="Zhang B."/>
            <person name="Wu H."/>
            <person name="Tang D."/>
            <person name="Shen Q."/>
            <person name="Xue P."/>
            <person name="Zou S."/>
            <person name="Wang X."/>
            <person name="Liu X."/>
            <person name="Wang F."/>
            <person name="Yang Y."/>
            <person name="An X."/>
            <person name="Dong Z."/>
            <person name="Zhang K."/>
            <person name="Zhang X."/>
            <person name="Luo M.C."/>
            <person name="Dvorak J."/>
            <person name="Tong Y."/>
            <person name="Wang J."/>
            <person name="Yang H."/>
            <person name="Li Z."/>
            <person name="Wang D."/>
            <person name="Zhang A."/>
            <person name="Wang J."/>
        </authorList>
    </citation>
    <scope>NUCLEOTIDE SEQUENCE</scope>
    <source>
        <strain evidence="2">cv. G1812</strain>
    </source>
</reference>
<name>A0A8R7URJ4_TRIUA</name>